<keyword evidence="1" id="KW-0472">Membrane</keyword>
<sequence length="57" mass="6419">MKTASFYTKKSGAGFAVTAMAIVTVVLPERTGKYRRAHLNWISLTLIAMVICFQRRL</sequence>
<accession>A0A127PG33</accession>
<protein>
    <submittedName>
        <fullName evidence="2">Putative membrane protein</fullName>
    </submittedName>
</protein>
<dbReference type="EMBL" id="CP013232">
    <property type="protein sequence ID" value="AMO96371.1"/>
    <property type="molecule type" value="Genomic_DNA"/>
</dbReference>
<dbReference type="Proteomes" id="UP000072421">
    <property type="component" value="Chromosome"/>
</dbReference>
<name>A0A127PG33_9BURK</name>
<gene>
    <name evidence="2" type="ORF">CFter6_3747</name>
</gene>
<evidence type="ECO:0000313" key="3">
    <source>
        <dbReference type="Proteomes" id="UP000072421"/>
    </source>
</evidence>
<evidence type="ECO:0000313" key="2">
    <source>
        <dbReference type="EMBL" id="AMO96371.1"/>
    </source>
</evidence>
<reference evidence="2 3" key="1">
    <citation type="submission" date="2015-11" db="EMBL/GenBank/DDBJ databases">
        <title>Exploring the genomic traits of fungus-feeding bacterial genus Collimonas.</title>
        <authorList>
            <person name="Song C."/>
            <person name="Schmidt R."/>
            <person name="de Jager V."/>
            <person name="Krzyzanowska D."/>
            <person name="Jongedijk E."/>
            <person name="Cankar K."/>
            <person name="Beekwilder J."/>
            <person name="van Veen A."/>
            <person name="de Boer W."/>
            <person name="van Veen J.A."/>
            <person name="Garbeva P."/>
        </authorList>
    </citation>
    <scope>NUCLEOTIDE SEQUENCE [LARGE SCALE GENOMIC DNA]</scope>
    <source>
        <strain evidence="2 3">Ter6</strain>
    </source>
</reference>
<evidence type="ECO:0000256" key="1">
    <source>
        <dbReference type="SAM" id="Phobius"/>
    </source>
</evidence>
<keyword evidence="1" id="KW-0812">Transmembrane</keyword>
<dbReference type="PATRIC" id="fig|158899.10.peg.3722"/>
<dbReference type="AlphaFoldDB" id="A0A127PG33"/>
<organism evidence="2">
    <name type="scientific">Collimonas fungivorans</name>
    <dbReference type="NCBI Taxonomy" id="158899"/>
    <lineage>
        <taxon>Bacteria</taxon>
        <taxon>Pseudomonadati</taxon>
        <taxon>Pseudomonadota</taxon>
        <taxon>Betaproteobacteria</taxon>
        <taxon>Burkholderiales</taxon>
        <taxon>Oxalobacteraceae</taxon>
        <taxon>Collimonas</taxon>
    </lineage>
</organism>
<proteinExistence type="predicted"/>
<keyword evidence="1" id="KW-1133">Transmembrane helix</keyword>
<feature type="transmembrane region" description="Helical" evidence="1">
    <location>
        <begin position="38"/>
        <end position="54"/>
    </location>
</feature>